<accession>A0A5H6JYI1</accession>
<keyword evidence="1" id="KW-0812">Transmembrane</keyword>
<dbReference type="EMBL" id="AAHFHJ010000034">
    <property type="protein sequence ID" value="EBV4571418.1"/>
    <property type="molecule type" value="Genomic_DNA"/>
</dbReference>
<proteinExistence type="predicted"/>
<protein>
    <recommendedName>
        <fullName evidence="3">Glycosyltransferase RgtA/B/C/D-like domain-containing protein</fullName>
    </recommendedName>
</protein>
<evidence type="ECO:0000256" key="1">
    <source>
        <dbReference type="SAM" id="Phobius"/>
    </source>
</evidence>
<organism evidence="2">
    <name type="scientific">Salmonella enterica subsp. enterica serovar Nima</name>
    <dbReference type="NCBI Taxonomy" id="940233"/>
    <lineage>
        <taxon>Bacteria</taxon>
        <taxon>Pseudomonadati</taxon>
        <taxon>Pseudomonadota</taxon>
        <taxon>Gammaproteobacteria</taxon>
        <taxon>Enterobacterales</taxon>
        <taxon>Enterobacteriaceae</taxon>
        <taxon>Salmonella</taxon>
    </lineage>
</organism>
<keyword evidence="1" id="KW-0472">Membrane</keyword>
<evidence type="ECO:0000313" key="2">
    <source>
        <dbReference type="EMBL" id="EBV4571418.1"/>
    </source>
</evidence>
<keyword evidence="1" id="KW-1133">Transmembrane helix</keyword>
<feature type="transmembrane region" description="Helical" evidence="1">
    <location>
        <begin position="355"/>
        <end position="380"/>
    </location>
</feature>
<feature type="transmembrane region" description="Helical" evidence="1">
    <location>
        <begin position="330"/>
        <end position="349"/>
    </location>
</feature>
<evidence type="ECO:0008006" key="3">
    <source>
        <dbReference type="Google" id="ProtNLM"/>
    </source>
</evidence>
<sequence>MQIIKYAKIFFVLIASYVILMWVAFSLPSGMIDKHSSDAFEIFKREGVYYAVNKDYPEATQVDNFTDMLVMIPLMKREGSAIGKAMDMNGYSRYWHGYTTFLRPLLTVFNYQQIRIIYNIVVLSLICTCFYFIAQRIGFLFALSFSLSLAMIHVEVFGMSMQYSNVFIITMISSIFLLRNDLTSEQYLKNSTIYFFVIGSITNFIDLLTYPVFSLGMPLCLLILIINKNSEIKSNILYKVIGCSLAWAIGYSMTWASKWLIASLILHRNVFSEALNQAAFRVEGNAEYPLNRYEMIYNNFHTMFMYDWFIYLLCIIALISGILLIKEKPLLWLSLICLSIMPYVWYMALANHSQIHFFFTFRSQAVTLFSVMSLGILSYMQWKKR</sequence>
<feature type="transmembrane region" description="Helical" evidence="1">
    <location>
        <begin position="236"/>
        <end position="256"/>
    </location>
</feature>
<name>A0A5H6JYI1_SALET</name>
<feature type="transmembrane region" description="Helical" evidence="1">
    <location>
        <begin position="139"/>
        <end position="156"/>
    </location>
</feature>
<comment type="caution">
    <text evidence="2">The sequence shown here is derived from an EMBL/GenBank/DDBJ whole genome shotgun (WGS) entry which is preliminary data.</text>
</comment>
<dbReference type="AlphaFoldDB" id="A0A5H6JYI1"/>
<gene>
    <name evidence="2" type="ORF">DOW48_20875</name>
</gene>
<feature type="transmembrane region" description="Helical" evidence="1">
    <location>
        <begin position="6"/>
        <end position="27"/>
    </location>
</feature>
<feature type="transmembrane region" description="Helical" evidence="1">
    <location>
        <begin position="192"/>
        <end position="224"/>
    </location>
</feature>
<reference evidence="2" key="1">
    <citation type="submission" date="2018-06" db="EMBL/GenBank/DDBJ databases">
        <authorList>
            <person name="Ashton P.M."/>
            <person name="Dallman T."/>
            <person name="Nair S."/>
            <person name="De Pinna E."/>
            <person name="Peters T."/>
            <person name="Grant K."/>
        </authorList>
    </citation>
    <scope>NUCLEOTIDE SEQUENCE</scope>
    <source>
        <strain evidence="2">45256</strain>
    </source>
</reference>
<feature type="transmembrane region" description="Helical" evidence="1">
    <location>
        <begin position="116"/>
        <end position="133"/>
    </location>
</feature>
<feature type="transmembrane region" description="Helical" evidence="1">
    <location>
        <begin position="308"/>
        <end position="325"/>
    </location>
</feature>